<protein>
    <recommendedName>
        <fullName evidence="4">Haem-binding uptake Tiki superfamily ChaN domain-containing protein</fullName>
    </recommendedName>
</protein>
<name>A0A9X2L7S0_9PROT</name>
<keyword evidence="1" id="KW-0732">Signal</keyword>
<accession>A0A9X2L7S0</accession>
<evidence type="ECO:0000256" key="1">
    <source>
        <dbReference type="SAM" id="SignalP"/>
    </source>
</evidence>
<dbReference type="SUPFAM" id="SSF159501">
    <property type="entry name" value="EreA/ChaN-like"/>
    <property type="match status" value="1"/>
</dbReference>
<evidence type="ECO:0000313" key="2">
    <source>
        <dbReference type="EMBL" id="MCQ8184511.1"/>
    </source>
</evidence>
<dbReference type="Proteomes" id="UP001142610">
    <property type="component" value="Unassembled WGS sequence"/>
</dbReference>
<evidence type="ECO:0000313" key="3">
    <source>
        <dbReference type="Proteomes" id="UP001142610"/>
    </source>
</evidence>
<dbReference type="RefSeq" id="WP_256618339.1">
    <property type="nucleotide sequence ID" value="NZ_JANIBC010000002.1"/>
</dbReference>
<reference evidence="2" key="1">
    <citation type="submission" date="2022-07" db="EMBL/GenBank/DDBJ databases">
        <title>Parvularcula maris sp. nov., an algicidal bacterium isolated from seawater.</title>
        <authorList>
            <person name="Li F."/>
        </authorList>
    </citation>
    <scope>NUCLEOTIDE SEQUENCE</scope>
    <source>
        <strain evidence="2">BGMRC 0090</strain>
    </source>
</reference>
<keyword evidence="3" id="KW-1185">Reference proteome</keyword>
<dbReference type="PROSITE" id="PS51257">
    <property type="entry name" value="PROKAR_LIPOPROTEIN"/>
    <property type="match status" value="1"/>
</dbReference>
<feature type="signal peptide" evidence="1">
    <location>
        <begin position="1"/>
        <end position="18"/>
    </location>
</feature>
<gene>
    <name evidence="2" type="ORF">NOG11_03840</name>
</gene>
<dbReference type="EMBL" id="JANIBC010000002">
    <property type="protein sequence ID" value="MCQ8184511.1"/>
    <property type="molecule type" value="Genomic_DNA"/>
</dbReference>
<sequence length="293" mass="31211">MRLWMGIAGLSVLLSACATTEDRSASACNAPDGWQEVAEAAEGQFLLFGESHGTEEIPDLFESYVCAVSARGGRTLVGLEFQPGDAAAVEAALASEDPGAAIKEAMAPTWRLYASDGRGSEAMLGLLLALDKMDGVDLVFFDDFDVMRDLNGPVDAPQEEVVAWYQNLPPHALQRVRDARMAEELDAAFTDDYDRAVVLVGSIHASKTRFDFLGDTDNAAMLLPEGTVTLVSMTSGGEAWVNGGVKPVRQSRLLPEGATAPSITLVEGGVDEGRFDGYYFVGEVTASPPVVQE</sequence>
<evidence type="ECO:0008006" key="4">
    <source>
        <dbReference type="Google" id="ProtNLM"/>
    </source>
</evidence>
<dbReference type="AlphaFoldDB" id="A0A9X2L7S0"/>
<organism evidence="2 3">
    <name type="scientific">Parvularcula maris</name>
    <dbReference type="NCBI Taxonomy" id="2965077"/>
    <lineage>
        <taxon>Bacteria</taxon>
        <taxon>Pseudomonadati</taxon>
        <taxon>Pseudomonadota</taxon>
        <taxon>Alphaproteobacteria</taxon>
        <taxon>Parvularculales</taxon>
        <taxon>Parvularculaceae</taxon>
        <taxon>Parvularcula</taxon>
    </lineage>
</organism>
<proteinExistence type="predicted"/>
<comment type="caution">
    <text evidence="2">The sequence shown here is derived from an EMBL/GenBank/DDBJ whole genome shotgun (WGS) entry which is preliminary data.</text>
</comment>
<feature type="chain" id="PRO_5040994736" description="Haem-binding uptake Tiki superfamily ChaN domain-containing protein" evidence="1">
    <location>
        <begin position="19"/>
        <end position="293"/>
    </location>
</feature>